<dbReference type="InterPro" id="IPR027304">
    <property type="entry name" value="Trigger_fact/SurA_dom_sf"/>
</dbReference>
<dbReference type="InterPro" id="IPR038726">
    <property type="entry name" value="PDDEXK_AddAB-type"/>
</dbReference>
<dbReference type="Gene3D" id="1.10.4030.10">
    <property type="entry name" value="Porin chaperone SurA, peptide-binding domain"/>
    <property type="match status" value="1"/>
</dbReference>
<keyword evidence="3" id="KW-0732">Signal</keyword>
<evidence type="ECO:0000256" key="2">
    <source>
        <dbReference type="ARBA" id="ARBA00013194"/>
    </source>
</evidence>
<dbReference type="AlphaFoldDB" id="A0A0G0URI6"/>
<keyword evidence="4" id="KW-0697">Rotamase</keyword>
<feature type="domain" description="PD-(D/E)XK endonuclease-like" evidence="8">
    <location>
        <begin position="17"/>
        <end position="256"/>
    </location>
</feature>
<evidence type="ECO:0000313" key="10">
    <source>
        <dbReference type="Proteomes" id="UP000034961"/>
    </source>
</evidence>
<evidence type="ECO:0000256" key="7">
    <source>
        <dbReference type="SAM" id="Phobius"/>
    </source>
</evidence>
<evidence type="ECO:0000256" key="4">
    <source>
        <dbReference type="ARBA" id="ARBA00023110"/>
    </source>
</evidence>
<protein>
    <recommendedName>
        <fullName evidence="2">peptidylprolyl isomerase</fullName>
        <ecNumber evidence="2">5.2.1.8</ecNumber>
    </recommendedName>
</protein>
<proteinExistence type="predicted"/>
<comment type="catalytic activity">
    <reaction evidence="1">
        <text>[protein]-peptidylproline (omega=180) = [protein]-peptidylproline (omega=0)</text>
        <dbReference type="Rhea" id="RHEA:16237"/>
        <dbReference type="Rhea" id="RHEA-COMP:10747"/>
        <dbReference type="Rhea" id="RHEA-COMP:10748"/>
        <dbReference type="ChEBI" id="CHEBI:83833"/>
        <dbReference type="ChEBI" id="CHEBI:83834"/>
        <dbReference type="EC" id="5.2.1.8"/>
    </reaction>
</comment>
<dbReference type="Pfam" id="PF13624">
    <property type="entry name" value="SurA_N_3"/>
    <property type="match status" value="1"/>
</dbReference>
<feature type="transmembrane region" description="Helical" evidence="7">
    <location>
        <begin position="362"/>
        <end position="379"/>
    </location>
</feature>
<dbReference type="Gene3D" id="3.90.320.10">
    <property type="match status" value="1"/>
</dbReference>
<comment type="caution">
    <text evidence="9">The sequence shown here is derived from an EMBL/GenBank/DDBJ whole genome shotgun (WGS) entry which is preliminary data.</text>
</comment>
<dbReference type="EC" id="5.2.1.8" evidence="2"/>
<feature type="region of interest" description="Disordered" evidence="6">
    <location>
        <begin position="303"/>
        <end position="334"/>
    </location>
</feature>
<dbReference type="SUPFAM" id="SSF109998">
    <property type="entry name" value="Triger factor/SurA peptide-binding domain-like"/>
    <property type="match status" value="1"/>
</dbReference>
<reference evidence="9 10" key="1">
    <citation type="journal article" date="2015" name="Nature">
        <title>rRNA introns, odd ribosomes, and small enigmatic genomes across a large radiation of phyla.</title>
        <authorList>
            <person name="Brown C.T."/>
            <person name="Hug L.A."/>
            <person name="Thomas B.C."/>
            <person name="Sharon I."/>
            <person name="Castelle C.J."/>
            <person name="Singh A."/>
            <person name="Wilkins M.J."/>
            <person name="Williams K.H."/>
            <person name="Banfield J.F."/>
        </authorList>
    </citation>
    <scope>NUCLEOTIDE SEQUENCE [LARGE SCALE GENOMIC DNA]</scope>
</reference>
<dbReference type="PANTHER" id="PTHR47245:SF1">
    <property type="entry name" value="FOLDASE PROTEIN PRSA"/>
    <property type="match status" value="1"/>
</dbReference>
<dbReference type="PANTHER" id="PTHR47245">
    <property type="entry name" value="PEPTIDYLPROLYL ISOMERASE"/>
    <property type="match status" value="1"/>
</dbReference>
<organism evidence="9 10">
    <name type="scientific">Candidatus Roizmanbacteria bacterium GW2011_GWA1_41_13</name>
    <dbReference type="NCBI Taxonomy" id="1618474"/>
    <lineage>
        <taxon>Bacteria</taxon>
        <taxon>Candidatus Roizmaniibacteriota</taxon>
    </lineage>
</organism>
<evidence type="ECO:0000259" key="8">
    <source>
        <dbReference type="Pfam" id="PF12705"/>
    </source>
</evidence>
<evidence type="ECO:0000256" key="1">
    <source>
        <dbReference type="ARBA" id="ARBA00000971"/>
    </source>
</evidence>
<evidence type="ECO:0000313" key="9">
    <source>
        <dbReference type="EMBL" id="KKR91369.1"/>
    </source>
</evidence>
<keyword evidence="7" id="KW-1133">Transmembrane helix</keyword>
<keyword evidence="7" id="KW-0472">Membrane</keyword>
<dbReference type="Pfam" id="PF12705">
    <property type="entry name" value="PDDEXK_1"/>
    <property type="match status" value="1"/>
</dbReference>
<dbReference type="Proteomes" id="UP000034961">
    <property type="component" value="Unassembled WGS sequence"/>
</dbReference>
<dbReference type="EMBL" id="LCAN01000039">
    <property type="protein sequence ID" value="KKR91369.1"/>
    <property type="molecule type" value="Genomic_DNA"/>
</dbReference>
<keyword evidence="7" id="KW-0812">Transmembrane</keyword>
<sequence>MRNFSLMEKDKYSAVWVSYSSIKDFLQCPRSYFLRNVYRDPDTNHKITITNPPLALGQAVHEVVESLSVIPVESRFKKSLLERLGVAWEKVEGEKGGFPNDEVEQAYRNRAEGMLRRLMEHPGPLKNLAVKINMDLPHYYLSEDDNIILCGKIDWLEYFPDSDTVHIIDFKTSKNDEDGDSLQLPIYLLIVSNTQMRKISKASYWYIERNDEPTEVGIPDMEKSKERILKVAKDISLARKLNRFKCLYGPGCRYCKPYEAIVEKRAKLVGINDFGQDIYVVDSSCIFNIFCYTASMATQKKSAKKSSTRAVKTSSRTKASKETKDMQSTGLPDSTRSTAALAATADTSSATAIKENDWRKRFFIPLIIVLLAVLAYVGMQQLVVATVNGVPVSRITLLKEMESQIGEQVLDSLITRQLILQEAKKQNIAVTDEEIDQEIEKLKEQFSASGQDFDELLKLQGMTMERVREEIRLQKIIEKAVAGDMEITDEEVNEFIEQNSSFLPEGQDASDPQLREDVKQQLKQQKVGEKTNEWIEQLKSEASIKYFGPFAQKITPTPAPAIQIPEGDQTQEETDTPESTAQPTQ</sequence>
<gene>
    <name evidence="9" type="ORF">UU41_C0039G0010</name>
</gene>
<evidence type="ECO:0000256" key="6">
    <source>
        <dbReference type="SAM" id="MobiDB-lite"/>
    </source>
</evidence>
<feature type="compositionally biased region" description="Low complexity" evidence="6">
    <location>
        <begin position="308"/>
        <end position="317"/>
    </location>
</feature>
<evidence type="ECO:0000256" key="5">
    <source>
        <dbReference type="ARBA" id="ARBA00023235"/>
    </source>
</evidence>
<dbReference type="GO" id="GO:0003755">
    <property type="term" value="F:peptidyl-prolyl cis-trans isomerase activity"/>
    <property type="evidence" value="ECO:0007669"/>
    <property type="project" value="UniProtKB-KW"/>
</dbReference>
<dbReference type="InterPro" id="IPR011604">
    <property type="entry name" value="PDDEXK-like_dom_sf"/>
</dbReference>
<name>A0A0G0URI6_9BACT</name>
<accession>A0A0G0URI6</accession>
<dbReference type="InterPro" id="IPR050245">
    <property type="entry name" value="PrsA_foldase"/>
</dbReference>
<feature type="compositionally biased region" description="Low complexity" evidence="6">
    <location>
        <begin position="554"/>
        <end position="565"/>
    </location>
</feature>
<feature type="region of interest" description="Disordered" evidence="6">
    <location>
        <begin position="554"/>
        <end position="585"/>
    </location>
</feature>
<evidence type="ECO:0000256" key="3">
    <source>
        <dbReference type="ARBA" id="ARBA00022729"/>
    </source>
</evidence>
<keyword evidence="5 9" id="KW-0413">Isomerase</keyword>